<evidence type="ECO:0000313" key="2">
    <source>
        <dbReference type="Proteomes" id="UP000030205"/>
    </source>
</evidence>
<name>A0A0A0RPA4_9CAUD</name>
<dbReference type="Proteomes" id="UP000030205">
    <property type="component" value="Segment"/>
</dbReference>
<proteinExistence type="predicted"/>
<accession>A0A0A0RPA4</accession>
<dbReference type="GeneID" id="24608683"/>
<protein>
    <submittedName>
        <fullName evidence="1">Uncharacterized protein</fullName>
    </submittedName>
</protein>
<sequence>MSYQLALEAAGCEVLDYVEYGCYQGEWLALIRKDGALGVCEGSYGSCSVCDAFEAEFGYLDDEEADYQKRLADFGEGYLPANTFEEMIAKLQKDVENYSYDDDYKSMLNTVINWQKQYGV</sequence>
<dbReference type="EMBL" id="KM236243">
    <property type="protein sequence ID" value="AIW03935.1"/>
    <property type="molecule type" value="Genomic_DNA"/>
</dbReference>
<organism evidence="1 2">
    <name type="scientific">Escherichia phage Seurat</name>
    <dbReference type="NCBI Taxonomy" id="1540098"/>
    <lineage>
        <taxon>Viruses</taxon>
        <taxon>Duplodnaviria</taxon>
        <taxon>Heunggongvirae</taxon>
        <taxon>Uroviricota</taxon>
        <taxon>Caudoviricetes</taxon>
        <taxon>Queuovirinae</taxon>
        <taxon>Seuratvirus</taxon>
        <taxon>Seuratvirus seurat</taxon>
    </lineage>
</organism>
<dbReference type="KEGG" id="vg:24608683"/>
<keyword evidence="2" id="KW-1185">Reference proteome</keyword>
<reference evidence="1 2" key="1">
    <citation type="submission" date="2014-07" db="EMBL/GenBank/DDBJ databases">
        <title>The Complete Genome of Enterotoxigenic Escherichia coli Siphophage Seurat.</title>
        <authorList>
            <person name="Doan D.P."/>
            <person name="Lessor L.E."/>
            <person name="Hernandez A.C."/>
            <person name="Everett G.F.K."/>
        </authorList>
    </citation>
    <scope>NUCLEOTIDE SEQUENCE [LARGE SCALE GENOMIC DNA]</scope>
</reference>
<evidence type="ECO:0000313" key="1">
    <source>
        <dbReference type="EMBL" id="AIW03935.1"/>
    </source>
</evidence>
<dbReference type="OrthoDB" id="31509at10239"/>
<dbReference type="RefSeq" id="YP_009152016.1">
    <property type="nucleotide sequence ID" value="NC_027378.1"/>
</dbReference>
<gene>
    <name evidence="1" type="ORF">CPT_Seurat72</name>
</gene>